<evidence type="ECO:0000259" key="1">
    <source>
        <dbReference type="Pfam" id="PF08769"/>
    </source>
</evidence>
<dbReference type="EMBL" id="FRDN01000004">
    <property type="protein sequence ID" value="SHN57304.1"/>
    <property type="molecule type" value="Genomic_DNA"/>
</dbReference>
<dbReference type="Pfam" id="PF08769">
    <property type="entry name" value="Spo0A_C"/>
    <property type="match status" value="1"/>
</dbReference>
<reference evidence="3" key="1">
    <citation type="submission" date="2016-12" db="EMBL/GenBank/DDBJ databases">
        <authorList>
            <person name="Varghese N."/>
            <person name="Submissions S."/>
        </authorList>
    </citation>
    <scope>NUCLEOTIDE SEQUENCE [LARGE SCALE GENOMIC DNA]</scope>
    <source>
        <strain evidence="3">DSM 11544</strain>
    </source>
</reference>
<dbReference type="AlphaFoldDB" id="A0A1M7SFT0"/>
<dbReference type="STRING" id="1121395.SAMN02745215_00779"/>
<dbReference type="Gene3D" id="1.10.10.10">
    <property type="entry name" value="Winged helix-like DNA-binding domain superfamily/Winged helix DNA-binding domain"/>
    <property type="match status" value="1"/>
</dbReference>
<dbReference type="GO" id="GO:0003743">
    <property type="term" value="F:translation initiation factor activity"/>
    <property type="evidence" value="ECO:0007669"/>
    <property type="project" value="UniProtKB-KW"/>
</dbReference>
<proteinExistence type="predicted"/>
<feature type="domain" description="Sporulation initiation factor Spo0A C-terminal" evidence="1">
    <location>
        <begin position="4"/>
        <end position="65"/>
    </location>
</feature>
<dbReference type="GO" id="GO:0042173">
    <property type="term" value="P:regulation of sporulation resulting in formation of a cellular spore"/>
    <property type="evidence" value="ECO:0007669"/>
    <property type="project" value="InterPro"/>
</dbReference>
<dbReference type="InterPro" id="IPR036388">
    <property type="entry name" value="WH-like_DNA-bd_sf"/>
</dbReference>
<evidence type="ECO:0000313" key="2">
    <source>
        <dbReference type="EMBL" id="SHN57304.1"/>
    </source>
</evidence>
<evidence type="ECO:0000313" key="3">
    <source>
        <dbReference type="Proteomes" id="UP000184010"/>
    </source>
</evidence>
<name>A0A1M7SFT0_9FIRM</name>
<keyword evidence="3" id="KW-1185">Reference proteome</keyword>
<dbReference type="Proteomes" id="UP000184010">
    <property type="component" value="Unassembled WGS sequence"/>
</dbReference>
<dbReference type="InterPro" id="IPR016032">
    <property type="entry name" value="Sig_transdc_resp-reg_C-effctor"/>
</dbReference>
<protein>
    <submittedName>
        <fullName evidence="2">Sporulation initiation factor Spo0A C terminal</fullName>
    </submittedName>
</protein>
<dbReference type="InterPro" id="IPR014879">
    <property type="entry name" value="Spo0A_C"/>
</dbReference>
<sequence length="74" mass="8606">MNMREIYRKVARKHGVSVKEVKRDMQAAIEFAYNRPGRSEREKMVQESVERANGVPTVKELIAFAVGELREQEK</sequence>
<gene>
    <name evidence="2" type="ORF">SAMN02745215_00779</name>
</gene>
<dbReference type="GO" id="GO:0005509">
    <property type="term" value="F:calcium ion binding"/>
    <property type="evidence" value="ECO:0007669"/>
    <property type="project" value="InterPro"/>
</dbReference>
<dbReference type="GO" id="GO:0005737">
    <property type="term" value="C:cytoplasm"/>
    <property type="evidence" value="ECO:0007669"/>
    <property type="project" value="InterPro"/>
</dbReference>
<dbReference type="GO" id="GO:0003700">
    <property type="term" value="F:DNA-binding transcription factor activity"/>
    <property type="evidence" value="ECO:0007669"/>
    <property type="project" value="InterPro"/>
</dbReference>
<keyword evidence="2" id="KW-0648">Protein biosynthesis</keyword>
<dbReference type="RefSeq" id="WP_072771359.1">
    <property type="nucleotide sequence ID" value="NZ_FRDN01000004.1"/>
</dbReference>
<organism evidence="2 3">
    <name type="scientific">Desulfitobacterium chlororespirans DSM 11544</name>
    <dbReference type="NCBI Taxonomy" id="1121395"/>
    <lineage>
        <taxon>Bacteria</taxon>
        <taxon>Bacillati</taxon>
        <taxon>Bacillota</taxon>
        <taxon>Clostridia</taxon>
        <taxon>Eubacteriales</taxon>
        <taxon>Desulfitobacteriaceae</taxon>
        <taxon>Desulfitobacterium</taxon>
    </lineage>
</organism>
<dbReference type="SUPFAM" id="SSF46894">
    <property type="entry name" value="C-terminal effector domain of the bipartite response regulators"/>
    <property type="match status" value="1"/>
</dbReference>
<accession>A0A1M7SFT0</accession>
<keyword evidence="2" id="KW-0396">Initiation factor</keyword>
<dbReference type="GO" id="GO:0003677">
    <property type="term" value="F:DNA binding"/>
    <property type="evidence" value="ECO:0007669"/>
    <property type="project" value="InterPro"/>
</dbReference>